<accession>A0A7J7P5N4</accession>
<keyword evidence="2" id="KW-0723">Serine/threonine-protein kinase</keyword>
<dbReference type="SMART" id="SM00636">
    <property type="entry name" value="Glyco_18"/>
    <property type="match status" value="1"/>
</dbReference>
<evidence type="ECO:0000256" key="8">
    <source>
        <dbReference type="ARBA" id="ARBA00023157"/>
    </source>
</evidence>
<dbReference type="Proteomes" id="UP000541444">
    <property type="component" value="Unassembled WGS sequence"/>
</dbReference>
<keyword evidence="5" id="KW-0547">Nucleotide-binding</keyword>
<sequence length="843" mass="95031">MTNVGRRKVWQIFHVWVNVQSPDYYLPSSLTITTAYTALHDPLYDIDIDIDAGIKSWISNGVSANKLVLGLPCYGYACTLLDPEDHGLGALTEIQNKSGWIGFDDVDTVATKVFYVKMKELLGYFVWHVGYDDVWVLSKKAQETILSSDQQYAAILIPQELNKAPPPQDQSKALPVQEKDKTPPPQEQSKAPPVQEKDKAPPPPQEQDKGPPPQEQDKGQPHQRRNNKLQFWAILVNAAAYIANETTFLRKLNLRFLHFDAVANGIHFGVDEDNSPELQVFRLDFIISATGGFSDANKLGEGGFGSVYKGKSNDGQEIAVKRLSRSSVQGLQEFKTEITLIAKLQHLNLVRILGYCIEGEENILVYEYMPNKSLDCFIFGMEAIECGKTSEFADPILDDQFFLKKMVKYIQVGLLCVQHKPKDRPNMLDVVSMLNNETASLLTPKQPAFSSERNVKVKGMPNMGLSIWGFKSDSRMNVLNILTTIISSMTSQASSRKSFINSSIKVARLYNFRGLEFFWISQGTTFNTTNANIFFDEWRIAVTSESKNTGKSPLILSCLVHYMANLNSGNFPVVSLDKNMDWINMRAISYYYPNLFMTAYAALYDIVSWINSGGSANKLVLLLPYYGYACTLVDPEDHGLTWVGFNDVEAIAAKISYIKQMDHFGYSVWNVGCDENWALSQLDANKLGQGGFGPVYKGKLSNGQEFAVKRLSTSLGQGFQEFKTEITLIAKLRLHLNLVRILGYCIEGEENILAYEYVPNKSLDCYIFDSTKRVLLDWQRRVVIIDGIAQGLLYLHQYSRLRVVHRDLKASNILLNDEMNTKISDFGMARIFGRNEYEAITNK</sequence>
<keyword evidence="9" id="KW-0325">Glycoprotein</keyword>
<protein>
    <recommendedName>
        <fullName evidence="1">non-specific serine/threonine protein kinase</fullName>
        <ecNumber evidence="1">2.7.11.1</ecNumber>
    </recommendedName>
</protein>
<dbReference type="InterPro" id="IPR017853">
    <property type="entry name" value="GH"/>
</dbReference>
<organism evidence="15 16">
    <name type="scientific">Kingdonia uniflora</name>
    <dbReference type="NCBI Taxonomy" id="39325"/>
    <lineage>
        <taxon>Eukaryota</taxon>
        <taxon>Viridiplantae</taxon>
        <taxon>Streptophyta</taxon>
        <taxon>Embryophyta</taxon>
        <taxon>Tracheophyta</taxon>
        <taxon>Spermatophyta</taxon>
        <taxon>Magnoliopsida</taxon>
        <taxon>Ranunculales</taxon>
        <taxon>Circaeasteraceae</taxon>
        <taxon>Kingdonia</taxon>
    </lineage>
</organism>
<gene>
    <name evidence="15" type="ORF">GIB67_031279</name>
</gene>
<dbReference type="Pfam" id="PF00069">
    <property type="entry name" value="Pkinase"/>
    <property type="match status" value="1"/>
</dbReference>
<keyword evidence="4" id="KW-0732">Signal</keyword>
<reference evidence="15 16" key="1">
    <citation type="journal article" date="2020" name="IScience">
        <title>Genome Sequencing of the Endangered Kingdonia uniflora (Circaeasteraceae, Ranunculales) Reveals Potential Mechanisms of Evolutionary Specialization.</title>
        <authorList>
            <person name="Sun Y."/>
            <person name="Deng T."/>
            <person name="Zhang A."/>
            <person name="Moore M.J."/>
            <person name="Landis J.B."/>
            <person name="Lin N."/>
            <person name="Zhang H."/>
            <person name="Zhang X."/>
            <person name="Huang J."/>
            <person name="Zhang X."/>
            <person name="Sun H."/>
            <person name="Wang H."/>
        </authorList>
    </citation>
    <scope>NUCLEOTIDE SEQUENCE [LARGE SCALE GENOMIC DNA]</scope>
    <source>
        <strain evidence="15">TB1705</strain>
        <tissue evidence="15">Leaf</tissue>
    </source>
</reference>
<keyword evidence="8" id="KW-1015">Disulfide bond</keyword>
<evidence type="ECO:0000256" key="5">
    <source>
        <dbReference type="ARBA" id="ARBA00022741"/>
    </source>
</evidence>
<evidence type="ECO:0000259" key="14">
    <source>
        <dbReference type="PROSITE" id="PS51910"/>
    </source>
</evidence>
<comment type="caution">
    <text evidence="15">The sequence shown here is derived from an EMBL/GenBank/DDBJ whole genome shotgun (WGS) entry which is preliminary data.</text>
</comment>
<keyword evidence="3" id="KW-0808">Transferase</keyword>
<evidence type="ECO:0000256" key="1">
    <source>
        <dbReference type="ARBA" id="ARBA00012513"/>
    </source>
</evidence>
<dbReference type="FunFam" id="1.10.510.10:FF:001023">
    <property type="entry name" value="Os07g0541700 protein"/>
    <property type="match status" value="1"/>
</dbReference>
<comment type="catalytic activity">
    <reaction evidence="11">
        <text>L-seryl-[protein] + ATP = O-phospho-L-seryl-[protein] + ADP + H(+)</text>
        <dbReference type="Rhea" id="RHEA:17989"/>
        <dbReference type="Rhea" id="RHEA-COMP:9863"/>
        <dbReference type="Rhea" id="RHEA-COMP:11604"/>
        <dbReference type="ChEBI" id="CHEBI:15378"/>
        <dbReference type="ChEBI" id="CHEBI:29999"/>
        <dbReference type="ChEBI" id="CHEBI:30616"/>
        <dbReference type="ChEBI" id="CHEBI:83421"/>
        <dbReference type="ChEBI" id="CHEBI:456216"/>
        <dbReference type="EC" id="2.7.11.1"/>
    </reaction>
</comment>
<dbReference type="GO" id="GO:0008061">
    <property type="term" value="F:chitin binding"/>
    <property type="evidence" value="ECO:0007669"/>
    <property type="project" value="InterPro"/>
</dbReference>
<feature type="domain" description="Protein kinase" evidence="13">
    <location>
        <begin position="681"/>
        <end position="843"/>
    </location>
</feature>
<evidence type="ECO:0000313" key="16">
    <source>
        <dbReference type="Proteomes" id="UP000541444"/>
    </source>
</evidence>
<dbReference type="PANTHER" id="PTHR27002">
    <property type="entry name" value="RECEPTOR-LIKE SERINE/THREONINE-PROTEIN KINASE SD1-8"/>
    <property type="match status" value="1"/>
</dbReference>
<keyword evidence="6" id="KW-0418">Kinase</keyword>
<dbReference type="Pfam" id="PF00704">
    <property type="entry name" value="Glyco_hydro_18"/>
    <property type="match status" value="2"/>
</dbReference>
<dbReference type="GO" id="GO:0005886">
    <property type="term" value="C:plasma membrane"/>
    <property type="evidence" value="ECO:0007669"/>
    <property type="project" value="TreeGrafter"/>
</dbReference>
<dbReference type="GO" id="GO:0005524">
    <property type="term" value="F:ATP binding"/>
    <property type="evidence" value="ECO:0007669"/>
    <property type="project" value="UniProtKB-KW"/>
</dbReference>
<dbReference type="EC" id="2.7.11.1" evidence="1"/>
<evidence type="ECO:0000256" key="6">
    <source>
        <dbReference type="ARBA" id="ARBA00022777"/>
    </source>
</evidence>
<dbReference type="Pfam" id="PF07714">
    <property type="entry name" value="PK_Tyr_Ser-Thr"/>
    <property type="match status" value="1"/>
</dbReference>
<evidence type="ECO:0000256" key="3">
    <source>
        <dbReference type="ARBA" id="ARBA00022679"/>
    </source>
</evidence>
<dbReference type="InterPro" id="IPR011583">
    <property type="entry name" value="Chitinase_II/V-like_cat"/>
</dbReference>
<name>A0A7J7P5N4_9MAGN</name>
<evidence type="ECO:0000256" key="9">
    <source>
        <dbReference type="ARBA" id="ARBA00023180"/>
    </source>
</evidence>
<dbReference type="Gene3D" id="3.20.20.80">
    <property type="entry name" value="Glycosidases"/>
    <property type="match status" value="3"/>
</dbReference>
<comment type="catalytic activity">
    <reaction evidence="10">
        <text>L-threonyl-[protein] + ATP = O-phospho-L-threonyl-[protein] + ADP + H(+)</text>
        <dbReference type="Rhea" id="RHEA:46608"/>
        <dbReference type="Rhea" id="RHEA-COMP:11060"/>
        <dbReference type="Rhea" id="RHEA-COMP:11605"/>
        <dbReference type="ChEBI" id="CHEBI:15378"/>
        <dbReference type="ChEBI" id="CHEBI:30013"/>
        <dbReference type="ChEBI" id="CHEBI:30616"/>
        <dbReference type="ChEBI" id="CHEBI:61977"/>
        <dbReference type="ChEBI" id="CHEBI:456216"/>
        <dbReference type="EC" id="2.7.11.1"/>
    </reaction>
</comment>
<dbReference type="PROSITE" id="PS50011">
    <property type="entry name" value="PROTEIN_KINASE_DOM"/>
    <property type="match status" value="2"/>
</dbReference>
<dbReference type="InterPro" id="IPR029070">
    <property type="entry name" value="Chitinase_insertion_sf"/>
</dbReference>
<evidence type="ECO:0000313" key="15">
    <source>
        <dbReference type="EMBL" id="KAF6174755.1"/>
    </source>
</evidence>
<dbReference type="Gene3D" id="1.10.510.10">
    <property type="entry name" value="Transferase(Phosphotransferase) domain 1"/>
    <property type="match status" value="2"/>
</dbReference>
<dbReference type="Gene3D" id="3.30.200.20">
    <property type="entry name" value="Phosphorylase Kinase, domain 1"/>
    <property type="match status" value="2"/>
</dbReference>
<feature type="domain" description="GH18" evidence="14">
    <location>
        <begin position="1"/>
        <end position="148"/>
    </location>
</feature>
<dbReference type="GO" id="GO:0005975">
    <property type="term" value="P:carbohydrate metabolic process"/>
    <property type="evidence" value="ECO:0007669"/>
    <property type="project" value="InterPro"/>
</dbReference>
<dbReference type="GO" id="GO:0004674">
    <property type="term" value="F:protein serine/threonine kinase activity"/>
    <property type="evidence" value="ECO:0007669"/>
    <property type="project" value="UniProtKB-KW"/>
</dbReference>
<evidence type="ECO:0000256" key="4">
    <source>
        <dbReference type="ARBA" id="ARBA00022729"/>
    </source>
</evidence>
<dbReference type="InterPro" id="IPR001223">
    <property type="entry name" value="Glyco_hydro18_cat"/>
</dbReference>
<feature type="domain" description="GH18" evidence="14">
    <location>
        <begin position="404"/>
        <end position="690"/>
    </location>
</feature>
<dbReference type="InterPro" id="IPR001245">
    <property type="entry name" value="Ser-Thr/Tyr_kinase_cat_dom"/>
</dbReference>
<dbReference type="InterPro" id="IPR008271">
    <property type="entry name" value="Ser/Thr_kinase_AS"/>
</dbReference>
<dbReference type="FunFam" id="3.30.200.20:FF:000195">
    <property type="entry name" value="G-type lectin S-receptor-like serine/threonine-protein kinase"/>
    <property type="match status" value="1"/>
</dbReference>
<dbReference type="AlphaFoldDB" id="A0A7J7P5N4"/>
<evidence type="ECO:0000256" key="2">
    <source>
        <dbReference type="ARBA" id="ARBA00022527"/>
    </source>
</evidence>
<dbReference type="PROSITE" id="PS51910">
    <property type="entry name" value="GH18_2"/>
    <property type="match status" value="2"/>
</dbReference>
<evidence type="ECO:0000256" key="7">
    <source>
        <dbReference type="ARBA" id="ARBA00022840"/>
    </source>
</evidence>
<keyword evidence="7" id="KW-0067">ATP-binding</keyword>
<proteinExistence type="predicted"/>
<evidence type="ECO:0000259" key="13">
    <source>
        <dbReference type="PROSITE" id="PS50011"/>
    </source>
</evidence>
<evidence type="ECO:0000256" key="12">
    <source>
        <dbReference type="SAM" id="MobiDB-lite"/>
    </source>
</evidence>
<feature type="region of interest" description="Disordered" evidence="12">
    <location>
        <begin position="162"/>
        <end position="224"/>
    </location>
</feature>
<evidence type="ECO:0000256" key="11">
    <source>
        <dbReference type="ARBA" id="ARBA00048679"/>
    </source>
</evidence>
<dbReference type="Gene3D" id="3.10.50.10">
    <property type="match status" value="1"/>
</dbReference>
<evidence type="ECO:0000256" key="10">
    <source>
        <dbReference type="ARBA" id="ARBA00047899"/>
    </source>
</evidence>
<dbReference type="SUPFAM" id="SSF51445">
    <property type="entry name" value="(Trans)glycosidases"/>
    <property type="match status" value="2"/>
</dbReference>
<dbReference type="PROSITE" id="PS00108">
    <property type="entry name" value="PROTEIN_KINASE_ST"/>
    <property type="match status" value="1"/>
</dbReference>
<dbReference type="SMART" id="SM00220">
    <property type="entry name" value="S_TKc"/>
    <property type="match status" value="1"/>
</dbReference>
<dbReference type="SUPFAM" id="SSF56112">
    <property type="entry name" value="Protein kinase-like (PK-like)"/>
    <property type="match status" value="2"/>
</dbReference>
<feature type="compositionally biased region" description="Pro residues" evidence="12">
    <location>
        <begin position="201"/>
        <end position="214"/>
    </location>
</feature>
<dbReference type="EMBL" id="JACGCM010000243">
    <property type="protein sequence ID" value="KAF6174755.1"/>
    <property type="molecule type" value="Genomic_DNA"/>
</dbReference>
<dbReference type="InterPro" id="IPR000719">
    <property type="entry name" value="Prot_kinase_dom"/>
</dbReference>
<feature type="domain" description="Protein kinase" evidence="13">
    <location>
        <begin position="293"/>
        <end position="610"/>
    </location>
</feature>
<keyword evidence="16" id="KW-1185">Reference proteome</keyword>
<dbReference type="InterPro" id="IPR011009">
    <property type="entry name" value="Kinase-like_dom_sf"/>
</dbReference>
<dbReference type="OrthoDB" id="73875at2759"/>